<reference evidence="1" key="1">
    <citation type="submission" date="2013-05" db="EMBL/GenBank/DDBJ databases">
        <authorList>
            <person name="Harkins D.M."/>
            <person name="Durkin A.S."/>
            <person name="Brinkac L.M."/>
            <person name="Haft D.H."/>
            <person name="Selengut J.D."/>
            <person name="Sanka R."/>
            <person name="DePew J."/>
            <person name="Purushe J."/>
            <person name="Hartskeerl R.A."/>
            <person name="Ahmed A."/>
            <person name="van der Linden H."/>
            <person name="Goris M.G.A."/>
            <person name="Vinetz J.M."/>
            <person name="Sutton G.G."/>
            <person name="Nierman W.C."/>
            <person name="Fouts D.E."/>
        </authorList>
    </citation>
    <scope>NUCLEOTIDE SEQUENCE [LARGE SCALE GENOMIC DNA]</scope>
    <source>
        <strain evidence="1">5399</strain>
    </source>
</reference>
<organism evidence="1 2">
    <name type="scientific">Leptospira broomii serovar Hurstbridge str. 5399</name>
    <dbReference type="NCBI Taxonomy" id="1049789"/>
    <lineage>
        <taxon>Bacteria</taxon>
        <taxon>Pseudomonadati</taxon>
        <taxon>Spirochaetota</taxon>
        <taxon>Spirochaetia</taxon>
        <taxon>Leptospirales</taxon>
        <taxon>Leptospiraceae</taxon>
        <taxon>Leptospira</taxon>
    </lineage>
</organism>
<name>T0FFP9_9LEPT</name>
<keyword evidence="2" id="KW-1185">Reference proteome</keyword>
<accession>T0FFP9</accession>
<comment type="caution">
    <text evidence="1">The sequence shown here is derived from an EMBL/GenBank/DDBJ whole genome shotgun (WGS) entry which is preliminary data.</text>
</comment>
<gene>
    <name evidence="1" type="ORF">LEP1GSC050_0823</name>
</gene>
<dbReference type="EMBL" id="AHMO02000004">
    <property type="protein sequence ID" value="EQA46716.1"/>
    <property type="molecule type" value="Genomic_DNA"/>
</dbReference>
<evidence type="ECO:0000313" key="2">
    <source>
        <dbReference type="Proteomes" id="UP000015454"/>
    </source>
</evidence>
<protein>
    <submittedName>
        <fullName evidence="1">Uncharacterized protein</fullName>
    </submittedName>
</protein>
<dbReference type="AlphaFoldDB" id="T0FFP9"/>
<proteinExistence type="predicted"/>
<dbReference type="Proteomes" id="UP000015454">
    <property type="component" value="Unassembled WGS sequence"/>
</dbReference>
<evidence type="ECO:0000313" key="1">
    <source>
        <dbReference type="EMBL" id="EQA46716.1"/>
    </source>
</evidence>
<sequence>MIASIRIETSNHRIFYYFAAAAFATSATNSSLPKAVPTIPYPPSVASKGEKITPLSLLSGPI</sequence>